<name>A0A2L2TVB2_9HYPO</name>
<evidence type="ECO:0000313" key="3">
    <source>
        <dbReference type="Proteomes" id="UP000245910"/>
    </source>
</evidence>
<dbReference type="AlphaFoldDB" id="A0A2L2TVB2"/>
<accession>A0A2L2TVB2</accession>
<dbReference type="Proteomes" id="UP000245910">
    <property type="component" value="Chromosome III"/>
</dbReference>
<dbReference type="EMBL" id="LN649231">
    <property type="protein sequence ID" value="CEI70631.1"/>
    <property type="molecule type" value="Genomic_DNA"/>
</dbReference>
<sequence>MLRPRPPTPAEMLCFEPPPWAESSGDTSSRKRPSPEDNASDDKPPYEDNKPHVDDISYSKLSDNAPPTNESSNGKSSEDDPSRHVPPKIDNEPDDMDLLHPVVTSYICCF</sequence>
<feature type="compositionally biased region" description="Basic and acidic residues" evidence="1">
    <location>
        <begin position="76"/>
        <end position="91"/>
    </location>
</feature>
<reference evidence="3" key="1">
    <citation type="submission" date="2014-10" db="EMBL/GenBank/DDBJ databases">
        <authorList>
            <person name="King R."/>
        </authorList>
    </citation>
    <scope>NUCLEOTIDE SEQUENCE [LARGE SCALE GENOMIC DNA]</scope>
    <source>
        <strain evidence="3">A3/5</strain>
    </source>
</reference>
<evidence type="ECO:0000313" key="2">
    <source>
        <dbReference type="EMBL" id="CEI70631.1"/>
    </source>
</evidence>
<organism evidence="2 3">
    <name type="scientific">Fusarium venenatum</name>
    <dbReference type="NCBI Taxonomy" id="56646"/>
    <lineage>
        <taxon>Eukaryota</taxon>
        <taxon>Fungi</taxon>
        <taxon>Dikarya</taxon>
        <taxon>Ascomycota</taxon>
        <taxon>Pezizomycotina</taxon>
        <taxon>Sordariomycetes</taxon>
        <taxon>Hypocreomycetidae</taxon>
        <taxon>Hypocreales</taxon>
        <taxon>Nectriaceae</taxon>
        <taxon>Fusarium</taxon>
    </lineage>
</organism>
<keyword evidence="3" id="KW-1185">Reference proteome</keyword>
<feature type="compositionally biased region" description="Polar residues" evidence="1">
    <location>
        <begin position="59"/>
        <end position="75"/>
    </location>
</feature>
<protein>
    <submittedName>
        <fullName evidence="2">Uncharacterized protein</fullName>
    </submittedName>
</protein>
<evidence type="ECO:0000256" key="1">
    <source>
        <dbReference type="SAM" id="MobiDB-lite"/>
    </source>
</evidence>
<proteinExistence type="predicted"/>
<feature type="region of interest" description="Disordered" evidence="1">
    <location>
        <begin position="1"/>
        <end position="96"/>
    </location>
</feature>
<feature type="compositionally biased region" description="Basic and acidic residues" evidence="1">
    <location>
        <begin position="40"/>
        <end position="57"/>
    </location>
</feature>